<dbReference type="GO" id="GO:0003677">
    <property type="term" value="F:DNA binding"/>
    <property type="evidence" value="ECO:0007669"/>
    <property type="project" value="UniProtKB-KW"/>
</dbReference>
<evidence type="ECO:0000256" key="2">
    <source>
        <dbReference type="ARBA" id="ARBA00022737"/>
    </source>
</evidence>
<keyword evidence="3 6" id="KW-0863">Zinc-finger</keyword>
<feature type="zinc finger region" description="C3H1-type" evidence="6">
    <location>
        <begin position="224"/>
        <end position="252"/>
    </location>
</feature>
<evidence type="ECO:0000256" key="6">
    <source>
        <dbReference type="PROSITE-ProRule" id="PRU00723"/>
    </source>
</evidence>
<dbReference type="Pfam" id="PF18044">
    <property type="entry name" value="zf-CCCH_4"/>
    <property type="match status" value="1"/>
</dbReference>
<sequence length="361" mass="39679">MDMSAPVPPNQFFAQPPYPIGDEALGFWPPMPVENEQSLANSNADFPPFKKPRTAEGSPPDSASNHTSNPRNPPPIPPVSKGIGRIFFKTRLCAKFKAGTCPYGSNCNFAHGIEDMRKPPPNWQEIVASHGGDDRGPSNWDDDQKIINRLKLCKKFYNGEECPYGERCNFLHEDPGRFRESSVISIGTNGGSQWDNGNGPDQFDGNGFVNSNSDANRANLKPVFWKTRICNKWETTGHCPFGEKCHFAHGQAVFDHFAEVNVMPTVASDGVLPKLQKYGGVYEVETGNATLGPLKHFPINHGNESSPSNNTAVAGGASCNPQVPSKKCLLKWKGLERINRIYADWIDDIPLARESPSKVGN</sequence>
<evidence type="ECO:0000313" key="9">
    <source>
        <dbReference type="EMBL" id="KAK9149689.1"/>
    </source>
</evidence>
<evidence type="ECO:0000256" key="7">
    <source>
        <dbReference type="SAM" id="MobiDB-lite"/>
    </source>
</evidence>
<evidence type="ECO:0000256" key="3">
    <source>
        <dbReference type="ARBA" id="ARBA00022771"/>
    </source>
</evidence>
<feature type="compositionally biased region" description="Polar residues" evidence="7">
    <location>
        <begin position="35"/>
        <end position="44"/>
    </location>
</feature>
<dbReference type="InterPro" id="IPR045877">
    <property type="entry name" value="ZFP36-like"/>
</dbReference>
<feature type="compositionally biased region" description="Polar residues" evidence="7">
    <location>
        <begin position="302"/>
        <end position="312"/>
    </location>
</feature>
<dbReference type="SMART" id="SM00356">
    <property type="entry name" value="ZnF_C3H1"/>
    <property type="match status" value="3"/>
</dbReference>
<dbReference type="GO" id="GO:0008270">
    <property type="term" value="F:zinc ion binding"/>
    <property type="evidence" value="ECO:0007669"/>
    <property type="project" value="UniProtKB-KW"/>
</dbReference>
<feature type="domain" description="C3H1-type" evidence="8">
    <location>
        <begin position="224"/>
        <end position="252"/>
    </location>
</feature>
<gene>
    <name evidence="9" type="ORF">Scep_008446</name>
</gene>
<comment type="caution">
    <text evidence="9">The sequence shown here is derived from an EMBL/GenBank/DDBJ whole genome shotgun (WGS) entry which is preliminary data.</text>
</comment>
<dbReference type="Pfam" id="PF00642">
    <property type="entry name" value="zf-CCCH"/>
    <property type="match status" value="2"/>
</dbReference>
<keyword evidence="10" id="KW-1185">Reference proteome</keyword>
<name>A0AAP0KDP3_9MAGN</name>
<keyword evidence="1 6" id="KW-0479">Metal-binding</keyword>
<reference evidence="9 10" key="1">
    <citation type="submission" date="2024-01" db="EMBL/GenBank/DDBJ databases">
        <title>Genome assemblies of Stephania.</title>
        <authorList>
            <person name="Yang L."/>
        </authorList>
    </citation>
    <scope>NUCLEOTIDE SEQUENCE [LARGE SCALE GENOMIC DNA]</scope>
    <source>
        <strain evidence="9">JXDWG</strain>
        <tissue evidence="9">Leaf</tissue>
    </source>
</reference>
<feature type="zinc finger region" description="C3H1-type" evidence="6">
    <location>
        <begin position="87"/>
        <end position="114"/>
    </location>
</feature>
<dbReference type="InterPro" id="IPR041367">
    <property type="entry name" value="Znf-CCCH_4"/>
</dbReference>
<feature type="domain" description="C3H1-type" evidence="8">
    <location>
        <begin position="147"/>
        <end position="175"/>
    </location>
</feature>
<proteinExistence type="predicted"/>
<protein>
    <recommendedName>
        <fullName evidence="8">C3H1-type domain-containing protein</fullName>
    </recommendedName>
</protein>
<dbReference type="GO" id="GO:0006355">
    <property type="term" value="P:regulation of DNA-templated transcription"/>
    <property type="evidence" value="ECO:0007669"/>
    <property type="project" value="UniProtKB-ARBA"/>
</dbReference>
<keyword evidence="2" id="KW-0677">Repeat</keyword>
<dbReference type="Gene3D" id="4.10.1000.10">
    <property type="entry name" value="Zinc finger, CCCH-type"/>
    <property type="match status" value="3"/>
</dbReference>
<dbReference type="EMBL" id="JBBNAG010000003">
    <property type="protein sequence ID" value="KAK9149689.1"/>
    <property type="molecule type" value="Genomic_DNA"/>
</dbReference>
<evidence type="ECO:0000256" key="5">
    <source>
        <dbReference type="ARBA" id="ARBA00023125"/>
    </source>
</evidence>
<dbReference type="FunFam" id="4.10.1000.10:FF:000003">
    <property type="entry name" value="Zinc finger CCCH domain-containing protein"/>
    <property type="match status" value="1"/>
</dbReference>
<feature type="region of interest" description="Disordered" evidence="7">
    <location>
        <begin position="24"/>
        <end position="81"/>
    </location>
</feature>
<dbReference type="AlphaFoldDB" id="A0AAP0KDP3"/>
<dbReference type="Proteomes" id="UP001419268">
    <property type="component" value="Unassembled WGS sequence"/>
</dbReference>
<accession>A0AAP0KDP3</accession>
<evidence type="ECO:0000259" key="8">
    <source>
        <dbReference type="PROSITE" id="PS50103"/>
    </source>
</evidence>
<keyword evidence="5" id="KW-0238">DNA-binding</keyword>
<evidence type="ECO:0000313" key="10">
    <source>
        <dbReference type="Proteomes" id="UP001419268"/>
    </source>
</evidence>
<dbReference type="InterPro" id="IPR000571">
    <property type="entry name" value="Znf_CCCH"/>
</dbReference>
<dbReference type="PROSITE" id="PS50103">
    <property type="entry name" value="ZF_C3H1"/>
    <property type="match status" value="3"/>
</dbReference>
<feature type="zinc finger region" description="C3H1-type" evidence="6">
    <location>
        <begin position="147"/>
        <end position="175"/>
    </location>
</feature>
<dbReference type="InterPro" id="IPR036855">
    <property type="entry name" value="Znf_CCCH_sf"/>
</dbReference>
<dbReference type="GO" id="GO:0003729">
    <property type="term" value="F:mRNA binding"/>
    <property type="evidence" value="ECO:0007669"/>
    <property type="project" value="InterPro"/>
</dbReference>
<feature type="domain" description="C3H1-type" evidence="8">
    <location>
        <begin position="87"/>
        <end position="114"/>
    </location>
</feature>
<dbReference type="PANTHER" id="PTHR12547">
    <property type="entry name" value="CCCH ZINC FINGER/TIS11-RELATED"/>
    <property type="match status" value="1"/>
</dbReference>
<dbReference type="FunFam" id="4.10.1000.10:FF:000016">
    <property type="entry name" value="Zinc finger CCCH domain-containing protein"/>
    <property type="match status" value="1"/>
</dbReference>
<dbReference type="PANTHER" id="PTHR12547:SF121">
    <property type="entry name" value="ZINC FINGER CCCH DOMAIN-CONTAINING PROTEIN 39"/>
    <property type="match status" value="1"/>
</dbReference>
<feature type="region of interest" description="Disordered" evidence="7">
    <location>
        <begin position="300"/>
        <end position="320"/>
    </location>
</feature>
<organism evidence="9 10">
    <name type="scientific">Stephania cephalantha</name>
    <dbReference type="NCBI Taxonomy" id="152367"/>
    <lineage>
        <taxon>Eukaryota</taxon>
        <taxon>Viridiplantae</taxon>
        <taxon>Streptophyta</taxon>
        <taxon>Embryophyta</taxon>
        <taxon>Tracheophyta</taxon>
        <taxon>Spermatophyta</taxon>
        <taxon>Magnoliopsida</taxon>
        <taxon>Ranunculales</taxon>
        <taxon>Menispermaceae</taxon>
        <taxon>Menispermoideae</taxon>
        <taxon>Cissampelideae</taxon>
        <taxon>Stephania</taxon>
    </lineage>
</organism>
<keyword evidence="4 6" id="KW-0862">Zinc</keyword>
<evidence type="ECO:0000256" key="1">
    <source>
        <dbReference type="ARBA" id="ARBA00022723"/>
    </source>
</evidence>
<dbReference type="SUPFAM" id="SSF90229">
    <property type="entry name" value="CCCH zinc finger"/>
    <property type="match status" value="3"/>
</dbReference>
<evidence type="ECO:0000256" key="4">
    <source>
        <dbReference type="ARBA" id="ARBA00022833"/>
    </source>
</evidence>